<keyword evidence="1" id="KW-0614">Plasmid</keyword>
<dbReference type="EMBL" id="AP018360">
    <property type="protein sequence ID" value="BBA45551.1"/>
    <property type="molecule type" value="Genomic_DNA"/>
</dbReference>
<dbReference type="Proteomes" id="UP001220209">
    <property type="component" value="Plasmid unnamed1"/>
</dbReference>
<dbReference type="InterPro" id="IPR009553">
    <property type="entry name" value="DUF1173"/>
</dbReference>
<geneLocation type="plasmid" evidence="1">
    <name>pBC453</name>
</geneLocation>
<reference evidence="3 5" key="4">
    <citation type="submission" date="2021-03" db="EMBL/GenBank/DDBJ databases">
        <title>Clinical course, treatment and visual outcome of an outbreak of Burkholderia contaminans endophthalmitis following cataract surgery.</title>
        <authorList>
            <person name="Lind C."/>
            <person name="Olsen K."/>
            <person name="Angelsen N.K."/>
            <person name="Krefting E.A."/>
            <person name="Fossen K."/>
            <person name="Gravningen K."/>
            <person name="Depoorter E."/>
            <person name="Vandamme P."/>
            <person name="Bertelsen G."/>
        </authorList>
    </citation>
    <scope>NUCLEOTIDE SEQUENCE [LARGE SCALE GENOMIC DNA]</scope>
    <source>
        <strain evidence="3 5">51242556</strain>
    </source>
</reference>
<reference evidence="1" key="1">
    <citation type="journal article" date="2016" name="Biosci. Biotechnol. Biochem.">
        <title>Bioconversion of AHX to AOH by resting cells of Burkholderia contaminans CH-1.</title>
        <authorList>
            <person name="Choi J.H."/>
            <person name="Kikuchi A."/>
            <person name="Pumkaeo P."/>
            <person name="Hirai H."/>
            <person name="Tokuyama S."/>
            <person name="Kawagishi H."/>
        </authorList>
    </citation>
    <scope>NUCLEOTIDE SEQUENCE</scope>
    <source>
        <strain evidence="1">CH-1</strain>
        <plasmid evidence="1">pBC453</plasmid>
    </source>
</reference>
<reference evidence="2" key="3">
    <citation type="submission" date="2021-01" db="EMBL/GenBank/DDBJ databases">
        <title>Outbreak of Burkholderia contaminns endophthalmitis traced to a clinical ventilation system.</title>
        <authorList>
            <person name="Lipuma J."/>
            <person name="Spilker T."/>
            <person name="Kratholm J."/>
        </authorList>
    </citation>
    <scope>NUCLEOTIDE SEQUENCE</scope>
    <source>
        <strain evidence="2">HI4954</strain>
    </source>
</reference>
<dbReference type="EMBL" id="JAENIB010000007">
    <property type="protein sequence ID" value="MBK1932078.1"/>
    <property type="molecule type" value="Genomic_DNA"/>
</dbReference>
<evidence type="ECO:0000313" key="3">
    <source>
        <dbReference type="EMBL" id="MBO1835067.1"/>
    </source>
</evidence>
<accession>A0A286P6T7</accession>
<dbReference type="EMBL" id="JAGEMX010000025">
    <property type="protein sequence ID" value="MBO1835067.1"/>
    <property type="molecule type" value="Genomic_DNA"/>
</dbReference>
<dbReference type="Pfam" id="PF06666">
    <property type="entry name" value="DUF1173"/>
    <property type="match status" value="1"/>
</dbReference>
<evidence type="ECO:0000313" key="4">
    <source>
        <dbReference type="EMBL" id="WFN23379.1"/>
    </source>
</evidence>
<reference evidence="4 6" key="5">
    <citation type="submission" date="2021-12" db="EMBL/GenBank/DDBJ databases">
        <title>Genomic and phenotypic characterization of three Burkholderia contaminans isolates recovered from different sources.</title>
        <authorList>
            <person name="Lopez De Volder A."/>
            <person name="Fan Y."/>
            <person name="Nunvar J."/>
            <person name="Herrera T."/>
            <person name="Timp W."/>
            <person name="Degrossi J."/>
        </authorList>
    </citation>
    <scope>NUCLEOTIDE SEQUENCE [LARGE SCALE GENOMIC DNA]</scope>
    <source>
        <strain evidence="4 6">LMG 23361</strain>
        <plasmid evidence="4 6">unnamed1</plasmid>
    </source>
</reference>
<keyword evidence="5" id="KW-1185">Reference proteome</keyword>
<name>A0A286P6T7_9BURK</name>
<evidence type="ECO:0000313" key="5">
    <source>
        <dbReference type="Proteomes" id="UP000664048"/>
    </source>
</evidence>
<dbReference type="Proteomes" id="UP000664048">
    <property type="component" value="Unassembled WGS sequence"/>
</dbReference>
<evidence type="ECO:0000313" key="6">
    <source>
        <dbReference type="Proteomes" id="UP001220209"/>
    </source>
</evidence>
<evidence type="ECO:0000313" key="2">
    <source>
        <dbReference type="EMBL" id="MBK1932078.1"/>
    </source>
</evidence>
<dbReference type="AlphaFoldDB" id="A0A286P6T7"/>
<dbReference type="EMBL" id="CP090643">
    <property type="protein sequence ID" value="WFN23379.1"/>
    <property type="molecule type" value="Genomic_DNA"/>
</dbReference>
<evidence type="ECO:0000313" key="1">
    <source>
        <dbReference type="EMBL" id="BBA45551.1"/>
    </source>
</evidence>
<gene>
    <name evidence="1" type="ORF">BCCH1_80620</name>
    <name evidence="3" type="ORF">J4M89_37370</name>
    <name evidence="2" type="ORF">JIN94_19505</name>
    <name evidence="4" type="ORF">LXE91_40320</name>
</gene>
<geneLocation type="plasmid" evidence="4 6">
    <name>unnamed1</name>
</geneLocation>
<reference evidence="1" key="2">
    <citation type="journal article" date="2017" name="Genome Announc.">
        <title>High-Quality Draft Genome Sequence of Burkholderia contaminans CH-1, a Gram-Negative Bacterium That Metabolizes 2-Azahypoxanthine, a Plant Growth-Regulating Compound.</title>
        <authorList>
            <person name="Choi J.-H."/>
            <person name="Sugiura H."/>
            <person name="Moriuchi R."/>
            <person name="Kawagishi H."/>
            <person name="Dohra H."/>
        </authorList>
    </citation>
    <scope>NUCLEOTIDE SEQUENCE</scope>
    <source>
        <strain evidence="1">CH-1</strain>
        <plasmid evidence="1">pBC453</plasmid>
    </source>
</reference>
<dbReference type="Proteomes" id="UP000611459">
    <property type="component" value="Unassembled WGS sequence"/>
</dbReference>
<dbReference type="RefSeq" id="WP_077019800.1">
    <property type="nucleotide sequence ID" value="NZ_AP018360.1"/>
</dbReference>
<sequence>MEHVAHNERIDQRIDLAGQSILLEDFLSEPTRYRRMFELAKATQGHARCMCVSGGRRLQIRLREGLYHLAVWPGDALSHHRRCTFRTRAEAESGRKGYAKGAIIEKPDGTVDISADIPLKVRVEARNGPVERSEDPKGGGQTRAKVGMLGLLHSLWERAGLNEWRPRWTRDWWRCRRELINLDGNVNGESVEDVMYCVPAWRESERVGIERGWARFRARLEAPGDFRFRGIVIGELKSMELSKYSFKVKLKHHMHPFFVDKAVVERAERSAPPAAAQRDNPSAHVIVIMVVEVSRSGTLRGVDLSLMLTSRHYIPADSSYEMQMADALVDAGRMFTKPLRYDGAAEFPDFRIQDQEGECVVEVWGMMGNPEYEARKAAKIKSYKSRGVQVIEWDTRRPMPALHRATCGAGKRVE</sequence>
<protein>
    <submittedName>
        <fullName evidence="4">DUF1173 domain-containing protein</fullName>
    </submittedName>
    <submittedName>
        <fullName evidence="2">DUF1173 family protein</fullName>
    </submittedName>
</protein>
<dbReference type="OrthoDB" id="8952417at2"/>
<organism evidence="1">
    <name type="scientific">Burkholderia contaminans</name>
    <dbReference type="NCBI Taxonomy" id="488447"/>
    <lineage>
        <taxon>Bacteria</taxon>
        <taxon>Pseudomonadati</taxon>
        <taxon>Pseudomonadota</taxon>
        <taxon>Betaproteobacteria</taxon>
        <taxon>Burkholderiales</taxon>
        <taxon>Burkholderiaceae</taxon>
        <taxon>Burkholderia</taxon>
        <taxon>Burkholderia cepacia complex</taxon>
    </lineage>
</organism>
<proteinExistence type="predicted"/>